<evidence type="ECO:0000256" key="7">
    <source>
        <dbReference type="SAM" id="Phobius"/>
    </source>
</evidence>
<proteinExistence type="inferred from homology"/>
<protein>
    <submittedName>
        <fullName evidence="8">Chromate efflux transporter</fullName>
    </submittedName>
</protein>
<gene>
    <name evidence="8" type="primary">chrA</name>
    <name evidence="8" type="ORF">EPD65_05600</name>
</gene>
<dbReference type="GO" id="GO:0015109">
    <property type="term" value="F:chromate transmembrane transporter activity"/>
    <property type="evidence" value="ECO:0007669"/>
    <property type="project" value="InterPro"/>
</dbReference>
<feature type="transmembrane region" description="Helical" evidence="7">
    <location>
        <begin position="87"/>
        <end position="113"/>
    </location>
</feature>
<feature type="transmembrane region" description="Helical" evidence="7">
    <location>
        <begin position="299"/>
        <end position="321"/>
    </location>
</feature>
<accession>A0A4R1CH43</accession>
<keyword evidence="6 7" id="KW-0472">Membrane</keyword>
<evidence type="ECO:0000256" key="4">
    <source>
        <dbReference type="ARBA" id="ARBA00022692"/>
    </source>
</evidence>
<dbReference type="AlphaFoldDB" id="A0A4R1CH43"/>
<dbReference type="PANTHER" id="PTHR33567">
    <property type="entry name" value="CHROMATE ION TRANSPORTER (EUROFUNG)"/>
    <property type="match status" value="1"/>
</dbReference>
<dbReference type="PIRSF" id="PIRSF004810">
    <property type="entry name" value="ChrA"/>
    <property type="match status" value="1"/>
</dbReference>
<feature type="transmembrane region" description="Helical" evidence="7">
    <location>
        <begin position="411"/>
        <end position="432"/>
    </location>
</feature>
<feature type="transmembrane region" description="Helical" evidence="7">
    <location>
        <begin position="226"/>
        <end position="247"/>
    </location>
</feature>
<keyword evidence="9" id="KW-1185">Reference proteome</keyword>
<dbReference type="EMBL" id="SJZJ01000006">
    <property type="protein sequence ID" value="TCJ30057.1"/>
    <property type="molecule type" value="Genomic_DNA"/>
</dbReference>
<feature type="transmembrane region" description="Helical" evidence="7">
    <location>
        <begin position="439"/>
        <end position="455"/>
    </location>
</feature>
<evidence type="ECO:0000313" key="8">
    <source>
        <dbReference type="EMBL" id="TCJ30057.1"/>
    </source>
</evidence>
<dbReference type="Pfam" id="PF02417">
    <property type="entry name" value="Chromate_transp"/>
    <property type="match status" value="2"/>
</dbReference>
<evidence type="ECO:0000256" key="6">
    <source>
        <dbReference type="ARBA" id="ARBA00023136"/>
    </source>
</evidence>
<comment type="similarity">
    <text evidence="2">Belongs to the chromate ion transporter (CHR) (TC 2.A.51) family.</text>
</comment>
<comment type="caution">
    <text evidence="8">The sequence shown here is derived from an EMBL/GenBank/DDBJ whole genome shotgun (WGS) entry which is preliminary data.</text>
</comment>
<feature type="transmembrane region" description="Helical" evidence="7">
    <location>
        <begin position="120"/>
        <end position="140"/>
    </location>
</feature>
<dbReference type="OrthoDB" id="8969999at2"/>
<reference evidence="8 9" key="1">
    <citation type="submission" date="2019-03" db="EMBL/GenBank/DDBJ databases">
        <authorList>
            <person name="Kim M.K.M."/>
        </authorList>
    </citation>
    <scope>NUCLEOTIDE SEQUENCE [LARGE SCALE GENOMIC DNA]</scope>
    <source>
        <strain evidence="8 9">18JY15-6</strain>
    </source>
</reference>
<evidence type="ECO:0000313" key="9">
    <source>
        <dbReference type="Proteomes" id="UP000295453"/>
    </source>
</evidence>
<keyword evidence="4 7" id="KW-0812">Transmembrane</keyword>
<dbReference type="NCBIfam" id="TIGR00937">
    <property type="entry name" value="2A51"/>
    <property type="match status" value="1"/>
</dbReference>
<dbReference type="RefSeq" id="WP_131582181.1">
    <property type="nucleotide sequence ID" value="NZ_SJZJ01000006.1"/>
</dbReference>
<dbReference type="PANTHER" id="PTHR33567:SF3">
    <property type="entry name" value="CHROMATE ION TRANSPORTER (EUROFUNG)"/>
    <property type="match status" value="1"/>
</dbReference>
<dbReference type="Proteomes" id="UP000295453">
    <property type="component" value="Unassembled WGS sequence"/>
</dbReference>
<dbReference type="InterPro" id="IPR014047">
    <property type="entry name" value="Chr_Tranpt_l_chain"/>
</dbReference>
<evidence type="ECO:0000256" key="3">
    <source>
        <dbReference type="ARBA" id="ARBA00022475"/>
    </source>
</evidence>
<sequence length="456" mass="47817">MTSAPADPHASRHVIPLREATKAWGLVALQTFGGPAGQIAVMQRTLVDERRWLGEKRFLHALSYCMLLPGPEAQQLAIYTGWLLNGWVGGLIAGILFVLPGVVALLGLSWLYAAHGDATLVAGVFAGLAPAVLAIVLQAVLRVGGRALATRFLVGMAVAAFVALAAFGVPFPLVVLGAGVVGWLVHRRRPDLVVGGGHKASGNDGPAPLIPDDALHHAAPSWRRNLAIVVGGAVIWAVPVALAAAIFGRHSIYVDEGLFFGGTALVTFGGAYAVLAFVAQKAVESYGWLSGTDMVKGLALAETTPGPLIMVVQYVAFLGAWHSPGDLAPWQAALIASLLTTWVTFVPCFLFIFLGAPYVERLRGNAALSAALTGITAAVVGVIANLAIYFAVHTLFERTRTVASGPLHLLVPVWSSFAWQPAAIAVVALLLAFRLKWSVLRTLGVCAVLGLALQLT</sequence>
<feature type="transmembrane region" description="Helical" evidence="7">
    <location>
        <begin position="333"/>
        <end position="354"/>
    </location>
</feature>
<evidence type="ECO:0000256" key="2">
    <source>
        <dbReference type="ARBA" id="ARBA00005262"/>
    </source>
</evidence>
<feature type="transmembrane region" description="Helical" evidence="7">
    <location>
        <begin position="152"/>
        <end position="185"/>
    </location>
</feature>
<organism evidence="8 9">
    <name type="scientific">Nocardioides jejuensis</name>
    <dbReference type="NCBI Taxonomy" id="2502782"/>
    <lineage>
        <taxon>Bacteria</taxon>
        <taxon>Bacillati</taxon>
        <taxon>Actinomycetota</taxon>
        <taxon>Actinomycetes</taxon>
        <taxon>Propionibacteriales</taxon>
        <taxon>Nocardioidaceae</taxon>
        <taxon>Nocardioides</taxon>
    </lineage>
</organism>
<evidence type="ECO:0000256" key="5">
    <source>
        <dbReference type="ARBA" id="ARBA00022989"/>
    </source>
</evidence>
<name>A0A4R1CH43_9ACTN</name>
<keyword evidence="3" id="KW-1003">Cell membrane</keyword>
<dbReference type="InterPro" id="IPR003370">
    <property type="entry name" value="Chromate_transpt"/>
</dbReference>
<feature type="transmembrane region" description="Helical" evidence="7">
    <location>
        <begin position="366"/>
        <end position="391"/>
    </location>
</feature>
<comment type="subcellular location">
    <subcellularLocation>
        <location evidence="1">Cell membrane</location>
        <topology evidence="1">Multi-pass membrane protein</topology>
    </subcellularLocation>
</comment>
<keyword evidence="5 7" id="KW-1133">Transmembrane helix</keyword>
<dbReference type="GO" id="GO:0005886">
    <property type="term" value="C:plasma membrane"/>
    <property type="evidence" value="ECO:0007669"/>
    <property type="project" value="UniProtKB-SubCell"/>
</dbReference>
<evidence type="ECO:0000256" key="1">
    <source>
        <dbReference type="ARBA" id="ARBA00004651"/>
    </source>
</evidence>
<feature type="transmembrane region" description="Helical" evidence="7">
    <location>
        <begin position="259"/>
        <end position="278"/>
    </location>
</feature>